<dbReference type="CDD" id="cd07389">
    <property type="entry name" value="MPP_PhoD"/>
    <property type="match status" value="1"/>
</dbReference>
<dbReference type="InterPro" id="IPR029052">
    <property type="entry name" value="Metallo-depent_PP-like"/>
</dbReference>
<dbReference type="PANTHER" id="PTHR43606:SF2">
    <property type="entry name" value="ALKALINE PHOSPHATASE FAMILY PROTEIN (AFU_ORTHOLOGUE AFUA_5G03860)"/>
    <property type="match status" value="1"/>
</dbReference>
<feature type="transmembrane region" description="Helical" evidence="1">
    <location>
        <begin position="148"/>
        <end position="169"/>
    </location>
</feature>
<name>A0AA39QWQ9_9LECA</name>
<evidence type="ECO:0000259" key="2">
    <source>
        <dbReference type="Pfam" id="PF09423"/>
    </source>
</evidence>
<accession>A0AA39QWQ9</accession>
<keyword evidence="1" id="KW-0472">Membrane</keyword>
<dbReference type="Gene3D" id="3.60.21.70">
    <property type="entry name" value="PhoD-like phosphatase"/>
    <property type="match status" value="1"/>
</dbReference>
<dbReference type="InterPro" id="IPR018946">
    <property type="entry name" value="PhoD-like_MPP"/>
</dbReference>
<feature type="domain" description="PhoD-like phosphatase metallophosphatase" evidence="2">
    <location>
        <begin position="319"/>
        <end position="575"/>
    </location>
</feature>
<feature type="transmembrane region" description="Helical" evidence="1">
    <location>
        <begin position="37"/>
        <end position="58"/>
    </location>
</feature>
<keyword evidence="4" id="KW-1185">Reference proteome</keyword>
<sequence>MALFRIRAAHITALSSTILRILAYVFFRWIPGHQLPPIIYAVYLVYLTSYVFTPILSLQPRSQTRKGYRQPKDGHTETEIPSRKELSVDRLEQTEIKFVSGGPETKTPVHNPDTDATLKSSSPYNAFNNVLDTLKTILLGLPNPKSMLWGMTTLTINLVLVLGVLDVVYRGPMLYQSHDLSFSRVGFVSDTSAKILVREPDVLQLPIYISYREVSSKTDDAWKSAGTVHWLSNDTDYASSVTISNLHPSTEYEYAMSNNQKGSFVTGPPAGLMAPGKIKFTFLTSSCIKPRFPYNPFDHPLTIPGLKHLTKWIPDLQGSFMLFLGDFIYIDVPHRFGTDVETYRREYRQVYSSPDWPGATANLPWIHVIDDHEIANDWDKQTADPYPAAIDPWSIYHGSINPPPSLPNTSYYHFTHGPASFFMLDTRRYRDPESPTPANSPNKSMLGPTQLSSLLTFLSRPEPPGVHWKFIISSIPFTRNWRVNAADTWAGYLHERRIILEAMWDVSSQGDGIAVVILSGDRHEFAATSFSPPQNGKWPPSATVHEFSTSPLSMFYLPLRSYWTVPNEDDFEERCIKYAPDGNSKFGAIELENVNGGEQGILRFRLFVDGVESWEYVLLTPPANSGMGSRAKDAIWG</sequence>
<feature type="transmembrane region" description="Helical" evidence="1">
    <location>
        <begin position="12"/>
        <end position="31"/>
    </location>
</feature>
<dbReference type="InterPro" id="IPR052900">
    <property type="entry name" value="Phospholipid_Metab_Enz"/>
</dbReference>
<evidence type="ECO:0000313" key="3">
    <source>
        <dbReference type="EMBL" id="KAK0510662.1"/>
    </source>
</evidence>
<dbReference type="SUPFAM" id="SSF56300">
    <property type="entry name" value="Metallo-dependent phosphatases"/>
    <property type="match status" value="1"/>
</dbReference>
<evidence type="ECO:0000256" key="1">
    <source>
        <dbReference type="SAM" id="Phobius"/>
    </source>
</evidence>
<dbReference type="AlphaFoldDB" id="A0AA39QWQ9"/>
<gene>
    <name evidence="3" type="ORF">JMJ35_007094</name>
</gene>
<dbReference type="EMBL" id="JAFEKC020000015">
    <property type="protein sequence ID" value="KAK0510662.1"/>
    <property type="molecule type" value="Genomic_DNA"/>
</dbReference>
<keyword evidence="1" id="KW-0812">Transmembrane</keyword>
<proteinExistence type="predicted"/>
<organism evidence="3 4">
    <name type="scientific">Cladonia borealis</name>
    <dbReference type="NCBI Taxonomy" id="184061"/>
    <lineage>
        <taxon>Eukaryota</taxon>
        <taxon>Fungi</taxon>
        <taxon>Dikarya</taxon>
        <taxon>Ascomycota</taxon>
        <taxon>Pezizomycotina</taxon>
        <taxon>Lecanoromycetes</taxon>
        <taxon>OSLEUM clade</taxon>
        <taxon>Lecanoromycetidae</taxon>
        <taxon>Lecanorales</taxon>
        <taxon>Lecanorineae</taxon>
        <taxon>Cladoniaceae</taxon>
        <taxon>Cladonia</taxon>
    </lineage>
</organism>
<dbReference type="InterPro" id="IPR038607">
    <property type="entry name" value="PhoD-like_sf"/>
</dbReference>
<reference evidence="3" key="1">
    <citation type="submission" date="2023-03" db="EMBL/GenBank/DDBJ databases">
        <title>Complete genome of Cladonia borealis.</title>
        <authorList>
            <person name="Park H."/>
        </authorList>
    </citation>
    <scope>NUCLEOTIDE SEQUENCE</scope>
    <source>
        <strain evidence="3">ANT050790</strain>
    </source>
</reference>
<keyword evidence="1" id="KW-1133">Transmembrane helix</keyword>
<comment type="caution">
    <text evidence="3">The sequence shown here is derived from an EMBL/GenBank/DDBJ whole genome shotgun (WGS) entry which is preliminary data.</text>
</comment>
<dbReference type="Pfam" id="PF09423">
    <property type="entry name" value="PhoD"/>
    <property type="match status" value="1"/>
</dbReference>
<evidence type="ECO:0000313" key="4">
    <source>
        <dbReference type="Proteomes" id="UP001166286"/>
    </source>
</evidence>
<dbReference type="PANTHER" id="PTHR43606">
    <property type="entry name" value="PHOSPHATASE, PUTATIVE (AFU_ORTHOLOGUE AFUA_6G08710)-RELATED"/>
    <property type="match status" value="1"/>
</dbReference>
<dbReference type="Proteomes" id="UP001166286">
    <property type="component" value="Unassembled WGS sequence"/>
</dbReference>
<protein>
    <recommendedName>
        <fullName evidence="2">PhoD-like phosphatase metallophosphatase domain-containing protein</fullName>
    </recommendedName>
</protein>